<dbReference type="KEGG" id="mbr:MONBRDRAFT_9704"/>
<keyword evidence="3" id="KW-0809">Transit peptide</keyword>
<dbReference type="InterPro" id="IPR020843">
    <property type="entry name" value="ER"/>
</dbReference>
<dbReference type="Gene3D" id="3.90.180.10">
    <property type="entry name" value="Medium-chain alcohol dehydrogenases, catalytic domain"/>
    <property type="match status" value="1"/>
</dbReference>
<evidence type="ECO:0000313" key="7">
    <source>
        <dbReference type="EMBL" id="EDQ87820.1"/>
    </source>
</evidence>
<evidence type="ECO:0000256" key="1">
    <source>
        <dbReference type="ARBA" id="ARBA00004173"/>
    </source>
</evidence>
<evidence type="ECO:0000256" key="2">
    <source>
        <dbReference type="ARBA" id="ARBA00010371"/>
    </source>
</evidence>
<dbReference type="InterPro" id="IPR036291">
    <property type="entry name" value="NAD(P)-bd_dom_sf"/>
</dbReference>
<keyword evidence="5" id="KW-0496">Mitochondrion</keyword>
<dbReference type="InterPro" id="IPR011032">
    <property type="entry name" value="GroES-like_sf"/>
</dbReference>
<comment type="subcellular location">
    <subcellularLocation>
        <location evidence="1">Mitochondrion</location>
    </subcellularLocation>
</comment>
<dbReference type="FunCoup" id="A9V3I7">
    <property type="interactions" value="703"/>
</dbReference>
<dbReference type="eggNOG" id="KOG1198">
    <property type="taxonomic scope" value="Eukaryota"/>
</dbReference>
<evidence type="ECO:0000313" key="8">
    <source>
        <dbReference type="Proteomes" id="UP000001357"/>
    </source>
</evidence>
<dbReference type="SUPFAM" id="SSF50129">
    <property type="entry name" value="GroES-like"/>
    <property type="match status" value="1"/>
</dbReference>
<feature type="domain" description="Enoyl reductase (ER)" evidence="6">
    <location>
        <begin position="12"/>
        <end position="346"/>
    </location>
</feature>
<dbReference type="Pfam" id="PF08240">
    <property type="entry name" value="ADH_N"/>
    <property type="match status" value="1"/>
</dbReference>
<name>A9V3I7_MONBE</name>
<dbReference type="Pfam" id="PF13602">
    <property type="entry name" value="ADH_zinc_N_2"/>
    <property type="match status" value="1"/>
</dbReference>
<dbReference type="PANTHER" id="PTHR11695:SF294">
    <property type="entry name" value="RETICULON-4-INTERACTING PROTEIN 1, MITOCHONDRIAL"/>
    <property type="match status" value="1"/>
</dbReference>
<dbReference type="SMART" id="SM00829">
    <property type="entry name" value="PKS_ER"/>
    <property type="match status" value="1"/>
</dbReference>
<dbReference type="FunFam" id="3.40.50.720:FF:000147">
    <property type="entry name" value="Reticulon-4-interacting protein 1 homolog, mitochondrial"/>
    <property type="match status" value="1"/>
</dbReference>
<evidence type="ECO:0000256" key="4">
    <source>
        <dbReference type="ARBA" id="ARBA00023002"/>
    </source>
</evidence>
<dbReference type="InterPro" id="IPR013154">
    <property type="entry name" value="ADH-like_N"/>
</dbReference>
<dbReference type="OMA" id="TSWQALK"/>
<evidence type="ECO:0000259" key="6">
    <source>
        <dbReference type="SMART" id="SM00829"/>
    </source>
</evidence>
<dbReference type="SUPFAM" id="SSF51735">
    <property type="entry name" value="NAD(P)-binding Rossmann-fold domains"/>
    <property type="match status" value="1"/>
</dbReference>
<dbReference type="Gene3D" id="3.40.50.720">
    <property type="entry name" value="NAD(P)-binding Rossmann-like Domain"/>
    <property type="match status" value="1"/>
</dbReference>
<dbReference type="InterPro" id="IPR050700">
    <property type="entry name" value="YIM1/Zinc_Alcohol_DH_Fams"/>
</dbReference>
<evidence type="ECO:0000256" key="3">
    <source>
        <dbReference type="ARBA" id="ARBA00022946"/>
    </source>
</evidence>
<dbReference type="GeneID" id="5892702"/>
<proteinExistence type="inferred from homology"/>
<dbReference type="GO" id="GO:0016491">
    <property type="term" value="F:oxidoreductase activity"/>
    <property type="evidence" value="ECO:0007669"/>
    <property type="project" value="UniProtKB-KW"/>
</dbReference>
<reference evidence="7 8" key="1">
    <citation type="journal article" date="2008" name="Nature">
        <title>The genome of the choanoflagellate Monosiga brevicollis and the origin of metazoans.</title>
        <authorList>
            <consortium name="JGI Sequencing"/>
            <person name="King N."/>
            <person name="Westbrook M.J."/>
            <person name="Young S.L."/>
            <person name="Kuo A."/>
            <person name="Abedin M."/>
            <person name="Chapman J."/>
            <person name="Fairclough S."/>
            <person name="Hellsten U."/>
            <person name="Isogai Y."/>
            <person name="Letunic I."/>
            <person name="Marr M."/>
            <person name="Pincus D."/>
            <person name="Putnam N."/>
            <person name="Rokas A."/>
            <person name="Wright K.J."/>
            <person name="Zuzow R."/>
            <person name="Dirks W."/>
            <person name="Good M."/>
            <person name="Goodstein D."/>
            <person name="Lemons D."/>
            <person name="Li W."/>
            <person name="Lyons J.B."/>
            <person name="Morris A."/>
            <person name="Nichols S."/>
            <person name="Richter D.J."/>
            <person name="Salamov A."/>
            <person name="Bork P."/>
            <person name="Lim W.A."/>
            <person name="Manning G."/>
            <person name="Miller W.T."/>
            <person name="McGinnis W."/>
            <person name="Shapiro H."/>
            <person name="Tjian R."/>
            <person name="Grigoriev I.V."/>
            <person name="Rokhsar D."/>
        </authorList>
    </citation>
    <scope>NUCLEOTIDE SEQUENCE [LARGE SCALE GENOMIC DNA]</scope>
    <source>
        <strain evidence="8">MX1 / ATCC 50154</strain>
    </source>
</reference>
<dbReference type="RefSeq" id="XP_001747353.1">
    <property type="nucleotide sequence ID" value="XM_001747301.1"/>
</dbReference>
<keyword evidence="8" id="KW-1185">Reference proteome</keyword>
<organism evidence="7 8">
    <name type="scientific">Monosiga brevicollis</name>
    <name type="common">Choanoflagellate</name>
    <dbReference type="NCBI Taxonomy" id="81824"/>
    <lineage>
        <taxon>Eukaryota</taxon>
        <taxon>Choanoflagellata</taxon>
        <taxon>Craspedida</taxon>
        <taxon>Salpingoecidae</taxon>
        <taxon>Monosiga</taxon>
    </lineage>
</organism>
<dbReference type="CDD" id="cd05289">
    <property type="entry name" value="MDR_like_2"/>
    <property type="match status" value="1"/>
</dbReference>
<dbReference type="GO" id="GO:0005739">
    <property type="term" value="C:mitochondrion"/>
    <property type="evidence" value="ECO:0000318"/>
    <property type="project" value="GO_Central"/>
</dbReference>
<sequence length="376" mass="41176">MKMAAVIYEEAGDASVLHYTKAFPRPQASRDHVLIRTIASSVNPVDVKLRKHPVASFLRPLPKVHGSDVAGTVIEAPADSGFRVGDPVYAMMPHVGSKWGSTAEFASIPKELVAGAPTRIPIAHAATIPLIGTTVLQALAPVIKDWDGKTEGKKILIHAGTGGVGSFAIQYCKNVLSMYVAVTCSESSAALARELGADTVVDYKHQRFEDVIHDFDCVLDPMAFEYEERTLRSGVLAKGAHYIHIASSPLDMEPGDAGTDHLHMAIPEARPSHLVALSFRKFKSLFANYKYHTVFVKPNGDALRQITEWINDGRIKPLIDKEFSWKEVDQAHDYLAKGHVHGKLIINHVDDVEDTLNGLQSYSLADRELQDSGNQN</sequence>
<dbReference type="EMBL" id="CH991557">
    <property type="protein sequence ID" value="EDQ87820.1"/>
    <property type="molecule type" value="Genomic_DNA"/>
</dbReference>
<dbReference type="AlphaFoldDB" id="A9V3I7"/>
<dbReference type="InParanoid" id="A9V3I7"/>
<keyword evidence="4" id="KW-0560">Oxidoreductase</keyword>
<protein>
    <recommendedName>
        <fullName evidence="6">Enoyl reductase (ER) domain-containing protein</fullName>
    </recommendedName>
</protein>
<dbReference type="PANTHER" id="PTHR11695">
    <property type="entry name" value="ALCOHOL DEHYDROGENASE RELATED"/>
    <property type="match status" value="1"/>
</dbReference>
<gene>
    <name evidence="7" type="ORF">MONBRDRAFT_9704</name>
</gene>
<dbReference type="Proteomes" id="UP000001357">
    <property type="component" value="Unassembled WGS sequence"/>
</dbReference>
<dbReference type="STRING" id="81824.A9V3I7"/>
<evidence type="ECO:0000256" key="5">
    <source>
        <dbReference type="ARBA" id="ARBA00023128"/>
    </source>
</evidence>
<comment type="similarity">
    <text evidence="2">Belongs to the zinc-containing alcohol dehydrogenase family. Quinone oxidoreductase subfamily.</text>
</comment>
<accession>A9V3I7</accession>